<dbReference type="GO" id="GO:0005524">
    <property type="term" value="F:ATP binding"/>
    <property type="evidence" value="ECO:0007669"/>
    <property type="project" value="UniProtKB-KW"/>
</dbReference>
<dbReference type="Pfam" id="PF02518">
    <property type="entry name" value="HATPase_c"/>
    <property type="match status" value="1"/>
</dbReference>
<dbReference type="InterPro" id="IPR003660">
    <property type="entry name" value="HAMP_dom"/>
</dbReference>
<proteinExistence type="predicted"/>
<evidence type="ECO:0000256" key="10">
    <source>
        <dbReference type="ARBA" id="ARBA00022777"/>
    </source>
</evidence>
<evidence type="ECO:0000256" key="11">
    <source>
        <dbReference type="ARBA" id="ARBA00022840"/>
    </source>
</evidence>
<evidence type="ECO:0000256" key="12">
    <source>
        <dbReference type="ARBA" id="ARBA00022989"/>
    </source>
</evidence>
<evidence type="ECO:0000256" key="3">
    <source>
        <dbReference type="ARBA" id="ARBA00004651"/>
    </source>
</evidence>
<dbReference type="Proteomes" id="UP000199050">
    <property type="component" value="Unassembled WGS sequence"/>
</dbReference>
<keyword evidence="11" id="KW-0067">ATP-binding</keyword>
<evidence type="ECO:0000313" key="19">
    <source>
        <dbReference type="Proteomes" id="UP000199050"/>
    </source>
</evidence>
<comment type="subcellular location">
    <subcellularLocation>
        <location evidence="3">Cell membrane</location>
        <topology evidence="3">Multi-pass membrane protein</topology>
    </subcellularLocation>
    <subcellularLocation>
        <location evidence="2">Membrane raft</location>
        <topology evidence="2">Multi-pass membrane protein</topology>
    </subcellularLocation>
</comment>
<dbReference type="EMBL" id="FNDX01000011">
    <property type="protein sequence ID" value="SDJ06069.1"/>
    <property type="molecule type" value="Genomic_DNA"/>
</dbReference>
<evidence type="ECO:0000256" key="2">
    <source>
        <dbReference type="ARBA" id="ARBA00004314"/>
    </source>
</evidence>
<dbReference type="GO" id="GO:0000155">
    <property type="term" value="F:phosphorelay sensor kinase activity"/>
    <property type="evidence" value="ECO:0007669"/>
    <property type="project" value="InterPro"/>
</dbReference>
<feature type="domain" description="HAMP" evidence="17">
    <location>
        <begin position="184"/>
        <end position="236"/>
    </location>
</feature>
<dbReference type="GO" id="GO:0045121">
    <property type="term" value="C:membrane raft"/>
    <property type="evidence" value="ECO:0007669"/>
    <property type="project" value="UniProtKB-SubCell"/>
</dbReference>
<dbReference type="STRING" id="1174501.SAMN05216192_11175"/>
<dbReference type="Gene3D" id="3.30.565.10">
    <property type="entry name" value="Histidine kinase-like ATPase, C-terminal domain"/>
    <property type="match status" value="1"/>
</dbReference>
<accession>A0A1G8QMQ5</accession>
<evidence type="ECO:0000256" key="4">
    <source>
        <dbReference type="ARBA" id="ARBA00012438"/>
    </source>
</evidence>
<dbReference type="SUPFAM" id="SSF47384">
    <property type="entry name" value="Homodimeric domain of signal transducing histidine kinase"/>
    <property type="match status" value="1"/>
</dbReference>
<protein>
    <recommendedName>
        <fullName evidence="4">histidine kinase</fullName>
        <ecNumber evidence="4">2.7.13.3</ecNumber>
    </recommendedName>
</protein>
<evidence type="ECO:0000256" key="5">
    <source>
        <dbReference type="ARBA" id="ARBA00022475"/>
    </source>
</evidence>
<dbReference type="InterPro" id="IPR036890">
    <property type="entry name" value="HATPase_C_sf"/>
</dbReference>
<keyword evidence="19" id="KW-1185">Reference proteome</keyword>
<evidence type="ECO:0000256" key="9">
    <source>
        <dbReference type="ARBA" id="ARBA00022741"/>
    </source>
</evidence>
<keyword evidence="8 15" id="KW-0812">Transmembrane</keyword>
<dbReference type="RefSeq" id="WP_090714450.1">
    <property type="nucleotide sequence ID" value="NZ_CBCSKY010000009.1"/>
</dbReference>
<dbReference type="PROSITE" id="PS50885">
    <property type="entry name" value="HAMP"/>
    <property type="match status" value="1"/>
</dbReference>
<evidence type="ECO:0000256" key="14">
    <source>
        <dbReference type="ARBA" id="ARBA00023136"/>
    </source>
</evidence>
<keyword evidence="12 15" id="KW-1133">Transmembrane helix</keyword>
<feature type="domain" description="Histidine kinase" evidence="16">
    <location>
        <begin position="244"/>
        <end position="461"/>
    </location>
</feature>
<feature type="transmembrane region" description="Helical" evidence="15">
    <location>
        <begin position="12"/>
        <end position="33"/>
    </location>
</feature>
<dbReference type="FunFam" id="1.10.287.130:FF:000001">
    <property type="entry name" value="Two-component sensor histidine kinase"/>
    <property type="match status" value="1"/>
</dbReference>
<dbReference type="SMART" id="SM00388">
    <property type="entry name" value="HisKA"/>
    <property type="match status" value="1"/>
</dbReference>
<dbReference type="Pfam" id="PF00512">
    <property type="entry name" value="HisKA"/>
    <property type="match status" value="1"/>
</dbReference>
<organism evidence="18 19">
    <name type="scientific">Paenibacillus typhae</name>
    <dbReference type="NCBI Taxonomy" id="1174501"/>
    <lineage>
        <taxon>Bacteria</taxon>
        <taxon>Bacillati</taxon>
        <taxon>Bacillota</taxon>
        <taxon>Bacilli</taxon>
        <taxon>Bacillales</taxon>
        <taxon>Paenibacillaceae</taxon>
        <taxon>Paenibacillus</taxon>
    </lineage>
</organism>
<dbReference type="InterPro" id="IPR005467">
    <property type="entry name" value="His_kinase_dom"/>
</dbReference>
<dbReference type="InterPro" id="IPR050398">
    <property type="entry name" value="HssS/ArlS-like"/>
</dbReference>
<name>A0A1G8QMQ5_9BACL</name>
<dbReference type="SMART" id="SM00387">
    <property type="entry name" value="HATPase_c"/>
    <property type="match status" value="1"/>
</dbReference>
<dbReference type="PRINTS" id="PR00344">
    <property type="entry name" value="BCTRLSENSOR"/>
</dbReference>
<dbReference type="EC" id="2.7.13.3" evidence="4"/>
<dbReference type="SUPFAM" id="SSF158472">
    <property type="entry name" value="HAMP domain-like"/>
    <property type="match status" value="1"/>
</dbReference>
<dbReference type="SMART" id="SM00304">
    <property type="entry name" value="HAMP"/>
    <property type="match status" value="1"/>
</dbReference>
<dbReference type="CDD" id="cd00082">
    <property type="entry name" value="HisKA"/>
    <property type="match status" value="1"/>
</dbReference>
<keyword evidence="7" id="KW-0808">Transferase</keyword>
<dbReference type="InterPro" id="IPR003594">
    <property type="entry name" value="HATPase_dom"/>
</dbReference>
<feature type="transmembrane region" description="Helical" evidence="15">
    <location>
        <begin position="163"/>
        <end position="183"/>
    </location>
</feature>
<dbReference type="FunFam" id="3.30.565.10:FF:000023">
    <property type="entry name" value="PAS domain-containing sensor histidine kinase"/>
    <property type="match status" value="1"/>
</dbReference>
<keyword evidence="6" id="KW-0597">Phosphoprotein</keyword>
<dbReference type="InterPro" id="IPR036097">
    <property type="entry name" value="HisK_dim/P_sf"/>
</dbReference>
<evidence type="ECO:0000259" key="16">
    <source>
        <dbReference type="PROSITE" id="PS50109"/>
    </source>
</evidence>
<keyword evidence="14 15" id="KW-0472">Membrane</keyword>
<reference evidence="19" key="1">
    <citation type="submission" date="2016-10" db="EMBL/GenBank/DDBJ databases">
        <authorList>
            <person name="Varghese N."/>
            <person name="Submissions S."/>
        </authorList>
    </citation>
    <scope>NUCLEOTIDE SEQUENCE [LARGE SCALE GENOMIC DNA]</scope>
    <source>
        <strain evidence="19">CGMCC 1.11012</strain>
    </source>
</reference>
<gene>
    <name evidence="18" type="ORF">SAMN05216192_11175</name>
</gene>
<keyword evidence="9" id="KW-0547">Nucleotide-binding</keyword>
<evidence type="ECO:0000256" key="8">
    <source>
        <dbReference type="ARBA" id="ARBA00022692"/>
    </source>
</evidence>
<dbReference type="Pfam" id="PF00672">
    <property type="entry name" value="HAMP"/>
    <property type="match status" value="1"/>
</dbReference>
<dbReference type="GO" id="GO:0005886">
    <property type="term" value="C:plasma membrane"/>
    <property type="evidence" value="ECO:0007669"/>
    <property type="project" value="UniProtKB-SubCell"/>
</dbReference>
<evidence type="ECO:0000256" key="7">
    <source>
        <dbReference type="ARBA" id="ARBA00022679"/>
    </source>
</evidence>
<dbReference type="PROSITE" id="PS50109">
    <property type="entry name" value="HIS_KIN"/>
    <property type="match status" value="1"/>
</dbReference>
<evidence type="ECO:0000256" key="1">
    <source>
        <dbReference type="ARBA" id="ARBA00000085"/>
    </source>
</evidence>
<evidence type="ECO:0000313" key="18">
    <source>
        <dbReference type="EMBL" id="SDJ06069.1"/>
    </source>
</evidence>
<dbReference type="CDD" id="cd16922">
    <property type="entry name" value="HATPase_EvgS-ArcB-TorS-like"/>
    <property type="match status" value="1"/>
</dbReference>
<dbReference type="SUPFAM" id="SSF55874">
    <property type="entry name" value="ATPase domain of HSP90 chaperone/DNA topoisomerase II/histidine kinase"/>
    <property type="match status" value="1"/>
</dbReference>
<keyword evidence="13" id="KW-0902">Two-component regulatory system</keyword>
<evidence type="ECO:0000256" key="15">
    <source>
        <dbReference type="SAM" id="Phobius"/>
    </source>
</evidence>
<dbReference type="AlphaFoldDB" id="A0A1G8QMQ5"/>
<dbReference type="PANTHER" id="PTHR45528:SF1">
    <property type="entry name" value="SENSOR HISTIDINE KINASE CPXA"/>
    <property type="match status" value="1"/>
</dbReference>
<dbReference type="InterPro" id="IPR003661">
    <property type="entry name" value="HisK_dim/P_dom"/>
</dbReference>
<evidence type="ECO:0000256" key="6">
    <source>
        <dbReference type="ARBA" id="ARBA00022553"/>
    </source>
</evidence>
<dbReference type="InterPro" id="IPR004358">
    <property type="entry name" value="Sig_transdc_His_kin-like_C"/>
</dbReference>
<dbReference type="CDD" id="cd06225">
    <property type="entry name" value="HAMP"/>
    <property type="match status" value="1"/>
</dbReference>
<evidence type="ECO:0000259" key="17">
    <source>
        <dbReference type="PROSITE" id="PS50885"/>
    </source>
</evidence>
<dbReference type="PANTHER" id="PTHR45528">
    <property type="entry name" value="SENSOR HISTIDINE KINASE CPXA"/>
    <property type="match status" value="1"/>
</dbReference>
<keyword evidence="5" id="KW-1003">Cell membrane</keyword>
<evidence type="ECO:0000256" key="13">
    <source>
        <dbReference type="ARBA" id="ARBA00023012"/>
    </source>
</evidence>
<keyword evidence="10 18" id="KW-0418">Kinase</keyword>
<dbReference type="OrthoDB" id="9813151at2"/>
<dbReference type="Gene3D" id="1.10.287.130">
    <property type="match status" value="1"/>
</dbReference>
<sequence length="461" mass="52540">MKNNRIGLKLGFVIITVFLIVLVFLGFTIDRLFTSFYIDRMRTENEELGSHFAVMAQSDSTSGEMMKTFAEFSNVSIFNVNANSEVILHSGTHDSSDRKIIRSSDLERIFAGKKVNFLYTEPSGIRYFVSGQPIYVKDVAASALYVMSSTEKMEQSLLAVRNLLILSGIGAFLLALGITWIIAQYLSRPLLKMQQATRKIAAGDLETRLDINSNDEMGSLAHAINDLAVDLQRYRDTRQEFFANISHELRTPITYLEGYSQVLQQELYETVEEKNKYLGIIHDEALRLQHLVEDLFDLSKMEEGKINLELDWVNMSDLTQQAVRKVELKAREKSLSLKYKENGMMKKIRGDKKRMEQIILNLLENAVRYTEKGEINVSLSYTSSAFLLVVEDSGIGIPKDEIPYIFERFYRVEKSRSRQYGGTGLGLSIVKKLVELQGGQITVTSEVDKGTRFEIQFYQQP</sequence>
<comment type="catalytic activity">
    <reaction evidence="1">
        <text>ATP + protein L-histidine = ADP + protein N-phospho-L-histidine.</text>
        <dbReference type="EC" id="2.7.13.3"/>
    </reaction>
</comment>
<dbReference type="Gene3D" id="6.10.340.10">
    <property type="match status" value="1"/>
</dbReference>